<accession>A0A9Q3JZ98</accession>
<gene>
    <name evidence="2" type="ORF">O181_110054</name>
</gene>
<keyword evidence="3" id="KW-1185">Reference proteome</keyword>
<dbReference type="OrthoDB" id="2507515at2759"/>
<dbReference type="EMBL" id="AVOT02086046">
    <property type="protein sequence ID" value="MBW0570339.1"/>
    <property type="molecule type" value="Genomic_DNA"/>
</dbReference>
<evidence type="ECO:0000313" key="2">
    <source>
        <dbReference type="EMBL" id="MBW0570339.1"/>
    </source>
</evidence>
<feature type="compositionally biased region" description="Polar residues" evidence="1">
    <location>
        <begin position="168"/>
        <end position="178"/>
    </location>
</feature>
<name>A0A9Q3JZ98_9BASI</name>
<evidence type="ECO:0000313" key="3">
    <source>
        <dbReference type="Proteomes" id="UP000765509"/>
    </source>
</evidence>
<evidence type="ECO:0000256" key="1">
    <source>
        <dbReference type="SAM" id="MobiDB-lite"/>
    </source>
</evidence>
<reference evidence="2" key="1">
    <citation type="submission" date="2021-03" db="EMBL/GenBank/DDBJ databases">
        <title>Draft genome sequence of rust myrtle Austropuccinia psidii MF-1, a brazilian biotype.</title>
        <authorList>
            <person name="Quecine M.C."/>
            <person name="Pachon D.M.R."/>
            <person name="Bonatelli M.L."/>
            <person name="Correr F.H."/>
            <person name="Franceschini L.M."/>
            <person name="Leite T.F."/>
            <person name="Margarido G.R.A."/>
            <person name="Almeida C.A."/>
            <person name="Ferrarezi J.A."/>
            <person name="Labate C.A."/>
        </authorList>
    </citation>
    <scope>NUCLEOTIDE SEQUENCE</scope>
    <source>
        <strain evidence="2">MF-1</strain>
    </source>
</reference>
<comment type="caution">
    <text evidence="2">The sequence shown here is derived from an EMBL/GenBank/DDBJ whole genome shotgun (WGS) entry which is preliminary data.</text>
</comment>
<dbReference type="Proteomes" id="UP000765509">
    <property type="component" value="Unassembled WGS sequence"/>
</dbReference>
<protein>
    <submittedName>
        <fullName evidence="2">Uncharacterized protein</fullName>
    </submittedName>
</protein>
<feature type="region of interest" description="Disordered" evidence="1">
    <location>
        <begin position="168"/>
        <end position="193"/>
    </location>
</feature>
<dbReference type="AlphaFoldDB" id="A0A9Q3JZ98"/>
<organism evidence="2 3">
    <name type="scientific">Austropuccinia psidii MF-1</name>
    <dbReference type="NCBI Taxonomy" id="1389203"/>
    <lineage>
        <taxon>Eukaryota</taxon>
        <taxon>Fungi</taxon>
        <taxon>Dikarya</taxon>
        <taxon>Basidiomycota</taxon>
        <taxon>Pucciniomycotina</taxon>
        <taxon>Pucciniomycetes</taxon>
        <taxon>Pucciniales</taxon>
        <taxon>Sphaerophragmiaceae</taxon>
        <taxon>Austropuccinia</taxon>
    </lineage>
</organism>
<feature type="compositionally biased region" description="Basic residues" evidence="1">
    <location>
        <begin position="179"/>
        <end position="192"/>
    </location>
</feature>
<proteinExistence type="predicted"/>
<sequence length="230" mass="25642">MYNGNRQNNSPYFEPLHPEVHHHLSQGFVPGLFKVERGPNGSFLGEEAIHHLHRTNHQYRRQELRSPANVDAGVHLARPNTNLSPGLITNWCGQSLIDSSHHTNLQENWSPVLISSILQGPENYHCSRGSNQATGLTQSVKRVHLTPSRSASGISWQTTEGSGVISQLKSPVQSVTNSNKRRKKLSVPKKRGSNPNFTIKDYENVCNYLENEDNDNCLFGKTAKKMLGSA</sequence>